<evidence type="ECO:0000313" key="3">
    <source>
        <dbReference type="Proteomes" id="UP000035337"/>
    </source>
</evidence>
<keyword evidence="1" id="KW-0732">Signal</keyword>
<dbReference type="EMBL" id="CP009498">
    <property type="protein sequence ID" value="AKL97788.1"/>
    <property type="molecule type" value="Genomic_DNA"/>
</dbReference>
<gene>
    <name evidence="2" type="ORF">Epro_0409</name>
</gene>
<sequence>MKKLMFLLALLVVLCANVFAERSDYIKVIEMGSGGSIEIREIAGDVKTYTDIDSIPNILYGSKIIAGSKPVSIQLFKTAVIVLEKGQGIVVTKDPVAEKLEISRLQTSSKENRIKINLCDGTTAYFEGDSLISFGEDFPSLYVTVKQGGLKVYKGLFYNEDFVPGNVWEAKQNILD</sequence>
<feature type="chain" id="PRO_5005185933" evidence="1">
    <location>
        <begin position="21"/>
        <end position="176"/>
    </location>
</feature>
<proteinExistence type="predicted"/>
<dbReference type="KEGG" id="epo:Epro_0409"/>
<accession>A0A0G3WHI3</accession>
<protein>
    <submittedName>
        <fullName evidence="2">Uncharacterized protein</fullName>
    </submittedName>
</protein>
<organism evidence="2 3">
    <name type="scientific">Endomicrobium proavitum</name>
    <dbReference type="NCBI Taxonomy" id="1408281"/>
    <lineage>
        <taxon>Bacteria</taxon>
        <taxon>Pseudomonadati</taxon>
        <taxon>Elusimicrobiota</taxon>
        <taxon>Endomicrobiia</taxon>
        <taxon>Endomicrobiales</taxon>
        <taxon>Endomicrobiaceae</taxon>
        <taxon>Endomicrobium</taxon>
    </lineage>
</organism>
<dbReference type="AlphaFoldDB" id="A0A0G3WHI3"/>
<dbReference type="RefSeq" id="WP_052570144.1">
    <property type="nucleotide sequence ID" value="NZ_CP009498.1"/>
</dbReference>
<reference evidence="2 3" key="1">
    <citation type="submission" date="2014-09" db="EMBL/GenBank/DDBJ databases">
        <title>Complete genome sequence of Endomicrobium proavitum.</title>
        <authorList>
            <person name="Zheng H."/>
        </authorList>
    </citation>
    <scope>NUCLEOTIDE SEQUENCE [LARGE SCALE GENOMIC DNA]</scope>
    <source>
        <strain evidence="2 3">Rsa215</strain>
    </source>
</reference>
<feature type="signal peptide" evidence="1">
    <location>
        <begin position="1"/>
        <end position="20"/>
    </location>
</feature>
<evidence type="ECO:0000313" key="2">
    <source>
        <dbReference type="EMBL" id="AKL97788.1"/>
    </source>
</evidence>
<evidence type="ECO:0000256" key="1">
    <source>
        <dbReference type="SAM" id="SignalP"/>
    </source>
</evidence>
<keyword evidence="3" id="KW-1185">Reference proteome</keyword>
<dbReference type="Proteomes" id="UP000035337">
    <property type="component" value="Chromosome"/>
</dbReference>
<dbReference type="STRING" id="1408281.Epro_0409"/>
<name>A0A0G3WHI3_9BACT</name>